<evidence type="ECO:0000313" key="2">
    <source>
        <dbReference type="Proteomes" id="UP001054945"/>
    </source>
</evidence>
<keyword evidence="2" id="KW-1185">Reference proteome</keyword>
<dbReference type="PANTHER" id="PTHR47642:SF6">
    <property type="entry name" value="ATP-DEPENDENT DNA HELICASE"/>
    <property type="match status" value="1"/>
</dbReference>
<dbReference type="EMBL" id="BPLR01015134">
    <property type="protein sequence ID" value="GIY73867.1"/>
    <property type="molecule type" value="Genomic_DNA"/>
</dbReference>
<reference evidence="1 2" key="1">
    <citation type="submission" date="2021-06" db="EMBL/GenBank/DDBJ databases">
        <title>Caerostris extrusa draft genome.</title>
        <authorList>
            <person name="Kono N."/>
            <person name="Arakawa K."/>
        </authorList>
    </citation>
    <scope>NUCLEOTIDE SEQUENCE [LARGE SCALE GENOMIC DNA]</scope>
</reference>
<sequence length="412" mass="46779">MENKTRITLDKMGFDKHLELLTPSQQQFTTLLSDWIDRPRNMITLISGGPGTGKTHVVTTSLDFVKNATQLRMAYTARIAQQIGGRTMHSSLLMAWGETSLLRTLEKQLENETNVDACLNASALLKDSLCYEGACPSIIIVDEIGMIPYWLLYWIIRYFMDEAEKPILFVGMGDSHQLRPVKSNNNLFGVECVERDFETHRIELVESKRFHRDYEPVIETLKQFVNKRDVAGLFNYIAQVFPVVPEINASHLQKCQKALSFKNNSVDTYNNYYLKKILPGKTIRLYAYDSFSNEPIKESFVDVKPSCKVYVTQNGFSDVANGTLLIFKTYVSSKDVVRCLNPKNNATVDVRRNHQGKFPLVLGFASTVHKFQGFTIDDPAIVINFDGSDDLNLVYTALSRVRSMEQILAIAL</sequence>
<dbReference type="InterPro" id="IPR051055">
    <property type="entry name" value="PIF1_helicase"/>
</dbReference>
<dbReference type="CDD" id="cd18809">
    <property type="entry name" value="SF1_C_RecD"/>
    <property type="match status" value="1"/>
</dbReference>
<dbReference type="Gene3D" id="3.40.50.300">
    <property type="entry name" value="P-loop containing nucleotide triphosphate hydrolases"/>
    <property type="match status" value="2"/>
</dbReference>
<dbReference type="Proteomes" id="UP001054945">
    <property type="component" value="Unassembled WGS sequence"/>
</dbReference>
<evidence type="ECO:0000313" key="1">
    <source>
        <dbReference type="EMBL" id="GIY73867.1"/>
    </source>
</evidence>
<proteinExistence type="predicted"/>
<dbReference type="SUPFAM" id="SSF52540">
    <property type="entry name" value="P-loop containing nucleoside triphosphate hydrolases"/>
    <property type="match status" value="2"/>
</dbReference>
<protein>
    <submittedName>
        <fullName evidence="1">Uncharacterized protein</fullName>
    </submittedName>
</protein>
<name>A0AAV4VTY1_CAEEX</name>
<comment type="caution">
    <text evidence="1">The sequence shown here is derived from an EMBL/GenBank/DDBJ whole genome shotgun (WGS) entry which is preliminary data.</text>
</comment>
<dbReference type="InterPro" id="IPR027417">
    <property type="entry name" value="P-loop_NTPase"/>
</dbReference>
<gene>
    <name evidence="1" type="primary">AVEN_222901_1</name>
    <name evidence="1" type="ORF">CEXT_54931</name>
</gene>
<accession>A0AAV4VTY1</accession>
<dbReference type="AlphaFoldDB" id="A0AAV4VTY1"/>
<dbReference type="Pfam" id="PF13245">
    <property type="entry name" value="AAA_19"/>
    <property type="match status" value="1"/>
</dbReference>
<organism evidence="1 2">
    <name type="scientific">Caerostris extrusa</name>
    <name type="common">Bark spider</name>
    <name type="synonym">Caerostris bankana</name>
    <dbReference type="NCBI Taxonomy" id="172846"/>
    <lineage>
        <taxon>Eukaryota</taxon>
        <taxon>Metazoa</taxon>
        <taxon>Ecdysozoa</taxon>
        <taxon>Arthropoda</taxon>
        <taxon>Chelicerata</taxon>
        <taxon>Arachnida</taxon>
        <taxon>Araneae</taxon>
        <taxon>Araneomorphae</taxon>
        <taxon>Entelegynae</taxon>
        <taxon>Araneoidea</taxon>
        <taxon>Araneidae</taxon>
        <taxon>Caerostris</taxon>
    </lineage>
</organism>
<dbReference type="PANTHER" id="PTHR47642">
    <property type="entry name" value="ATP-DEPENDENT DNA HELICASE"/>
    <property type="match status" value="1"/>
</dbReference>